<dbReference type="InterPro" id="IPR012338">
    <property type="entry name" value="Beta-lactam/transpept-like"/>
</dbReference>
<accession>A0A238Z8C6</accession>
<keyword evidence="4" id="KW-1185">Reference proteome</keyword>
<dbReference type="Pfam" id="PF00144">
    <property type="entry name" value="Beta-lactamase"/>
    <property type="match status" value="1"/>
</dbReference>
<keyword evidence="1" id="KW-0732">Signal</keyword>
<evidence type="ECO:0000256" key="1">
    <source>
        <dbReference type="SAM" id="SignalP"/>
    </source>
</evidence>
<feature type="chain" id="PRO_5012240993" evidence="1">
    <location>
        <begin position="24"/>
        <end position="460"/>
    </location>
</feature>
<feature type="signal peptide" evidence="1">
    <location>
        <begin position="1"/>
        <end position="23"/>
    </location>
</feature>
<name>A0A238Z8C6_9FLAO</name>
<dbReference type="Gene3D" id="3.40.710.10">
    <property type="entry name" value="DD-peptidase/beta-lactamase superfamily"/>
    <property type="match status" value="1"/>
</dbReference>
<reference evidence="3 4" key="1">
    <citation type="submission" date="2017-06" db="EMBL/GenBank/DDBJ databases">
        <authorList>
            <person name="Kim H.J."/>
            <person name="Triplett B.A."/>
        </authorList>
    </citation>
    <scope>NUCLEOTIDE SEQUENCE [LARGE SCALE GENOMIC DNA]</scope>
    <source>
        <strain evidence="3 4">DSM 25597</strain>
    </source>
</reference>
<dbReference type="PANTHER" id="PTHR46825">
    <property type="entry name" value="D-ALANYL-D-ALANINE-CARBOXYPEPTIDASE/ENDOPEPTIDASE AMPH"/>
    <property type="match status" value="1"/>
</dbReference>
<feature type="domain" description="Beta-lactamase-related" evidence="2">
    <location>
        <begin position="30"/>
        <end position="337"/>
    </location>
</feature>
<dbReference type="AlphaFoldDB" id="A0A238Z8C6"/>
<dbReference type="PANTHER" id="PTHR46825:SF9">
    <property type="entry name" value="BETA-LACTAMASE-RELATED DOMAIN-CONTAINING PROTEIN"/>
    <property type="match status" value="1"/>
</dbReference>
<dbReference type="Proteomes" id="UP000198379">
    <property type="component" value="Unassembled WGS sequence"/>
</dbReference>
<dbReference type="InterPro" id="IPR001466">
    <property type="entry name" value="Beta-lactam-related"/>
</dbReference>
<gene>
    <name evidence="3" type="ORF">SAMN06265376_10335</name>
</gene>
<dbReference type="RefSeq" id="WP_089371374.1">
    <property type="nucleotide sequence ID" value="NZ_BMEP01000001.1"/>
</dbReference>
<sequence length="460" mass="51603">MKSIIAFHIFLILLISGTTTLQAQQAYPLLDTIVTSFLETANLPGISIAVSQDEQLIYAKGYGYADLENKIPMTPHMQLRTASVAKVITTTALGKLLSEGAIDLDVPIKTYVPYIDTQYEHLILRQLTGHTSGMAHRPKGNAYKKKQYTSIKESTQLLKAPLLFEPDTQYQYSTHAFNLVAAAIEGSSGQPFDTYLEEHVFTPLGMQQTFPENIKQLSEKDAQLYYHKKEKLVKEKLTNASYKLAGAGFRSTPTDLVKMMHGYTNGFITPQAKETLFKSHQLKDGTTTQVGITWRSSVDAFGYKVIEHAGSWRGTRTVVVHYPKDNLNIAIMINADSQILIEETAHLLAYLIRNHNTSTDLPLDVHKKVSLTSRLNNEVTQHSGEFRYQGNQGMLTVDTIGFISSAPIYYIGNQHYVAITKAGILYLQMTDIEYAQGDLFIYHTRHKIAPLEQTPMISFK</sequence>
<evidence type="ECO:0000313" key="3">
    <source>
        <dbReference type="EMBL" id="SNR79726.1"/>
    </source>
</evidence>
<organism evidence="3 4">
    <name type="scientific">Dokdonia pacifica</name>
    <dbReference type="NCBI Taxonomy" id="1627892"/>
    <lineage>
        <taxon>Bacteria</taxon>
        <taxon>Pseudomonadati</taxon>
        <taxon>Bacteroidota</taxon>
        <taxon>Flavobacteriia</taxon>
        <taxon>Flavobacteriales</taxon>
        <taxon>Flavobacteriaceae</taxon>
        <taxon>Dokdonia</taxon>
    </lineage>
</organism>
<protein>
    <submittedName>
        <fullName evidence="3">CubicO group peptidase, beta-lactamase class C family</fullName>
    </submittedName>
</protein>
<evidence type="ECO:0000313" key="4">
    <source>
        <dbReference type="Proteomes" id="UP000198379"/>
    </source>
</evidence>
<dbReference type="EMBL" id="FZNY01000003">
    <property type="protein sequence ID" value="SNR79726.1"/>
    <property type="molecule type" value="Genomic_DNA"/>
</dbReference>
<proteinExistence type="predicted"/>
<dbReference type="OrthoDB" id="9793489at2"/>
<evidence type="ECO:0000259" key="2">
    <source>
        <dbReference type="Pfam" id="PF00144"/>
    </source>
</evidence>
<dbReference type="SUPFAM" id="SSF56601">
    <property type="entry name" value="beta-lactamase/transpeptidase-like"/>
    <property type="match status" value="1"/>
</dbReference>
<dbReference type="InterPro" id="IPR050491">
    <property type="entry name" value="AmpC-like"/>
</dbReference>